<organism evidence="2 3">
    <name type="scientific">Sinocyclocheilus grahami</name>
    <name type="common">Dianchi golden-line fish</name>
    <name type="synonym">Barbus grahami</name>
    <dbReference type="NCBI Taxonomy" id="75366"/>
    <lineage>
        <taxon>Eukaryota</taxon>
        <taxon>Metazoa</taxon>
        <taxon>Chordata</taxon>
        <taxon>Craniata</taxon>
        <taxon>Vertebrata</taxon>
        <taxon>Euteleostomi</taxon>
        <taxon>Actinopterygii</taxon>
        <taxon>Neopterygii</taxon>
        <taxon>Teleostei</taxon>
        <taxon>Ostariophysi</taxon>
        <taxon>Cypriniformes</taxon>
        <taxon>Cyprinidae</taxon>
        <taxon>Cyprininae</taxon>
        <taxon>Sinocyclocheilus</taxon>
    </lineage>
</organism>
<dbReference type="InParanoid" id="A0A672K9T5"/>
<dbReference type="Ensembl" id="ENSSGRT00000008910.1">
    <property type="protein sequence ID" value="ENSSGRP00000008165.1"/>
    <property type="gene ID" value="ENSSGRG00000005554.1"/>
</dbReference>
<keyword evidence="3" id="KW-1185">Reference proteome</keyword>
<dbReference type="AlphaFoldDB" id="A0A672K9T5"/>
<name>A0A672K9T5_SINGR</name>
<evidence type="ECO:0000313" key="3">
    <source>
        <dbReference type="Proteomes" id="UP000472262"/>
    </source>
</evidence>
<accession>A0A672K9T5</accession>
<sequence>MARSNSAQNTCNWIMALLALWSMVSLIVIVVWATWPPLAGVTQCREAQQALIEKMEGAKVMKEKEQAVLKSALKLSLENQTKLQEELGSLLEGQRKTNASLTESLRLQMILKKNVTALENQRFMHQSEHARLFSELAQQEALIEILWVNLTSESHHLDACAALQDAARSQQVAAESQQKACESITTYLVKQTKVSKPKRYSLSKLRLCHAPLKRLVLTRPHISTSLCGNISIMPPKCSRKERRRGFSNRSVEAGLIAYRRCYTIGY</sequence>
<reference evidence="2" key="1">
    <citation type="submission" date="2025-08" db="UniProtKB">
        <authorList>
            <consortium name="Ensembl"/>
        </authorList>
    </citation>
    <scope>IDENTIFICATION</scope>
</reference>
<keyword evidence="1" id="KW-0472">Membrane</keyword>
<protein>
    <submittedName>
        <fullName evidence="2">Si:dkey-57k2.6</fullName>
    </submittedName>
</protein>
<reference evidence="2" key="2">
    <citation type="submission" date="2025-09" db="UniProtKB">
        <authorList>
            <consortium name="Ensembl"/>
        </authorList>
    </citation>
    <scope>IDENTIFICATION</scope>
</reference>
<proteinExistence type="predicted"/>
<feature type="transmembrane region" description="Helical" evidence="1">
    <location>
        <begin position="12"/>
        <end position="35"/>
    </location>
</feature>
<keyword evidence="1" id="KW-1133">Transmembrane helix</keyword>
<keyword evidence="1" id="KW-0812">Transmembrane</keyword>
<evidence type="ECO:0000313" key="2">
    <source>
        <dbReference type="Ensembl" id="ENSSGRP00000008165.1"/>
    </source>
</evidence>
<dbReference type="Proteomes" id="UP000472262">
    <property type="component" value="Unassembled WGS sequence"/>
</dbReference>
<evidence type="ECO:0000256" key="1">
    <source>
        <dbReference type="SAM" id="Phobius"/>
    </source>
</evidence>